<dbReference type="SUPFAM" id="SSF53822">
    <property type="entry name" value="Periplasmic binding protein-like I"/>
    <property type="match status" value="1"/>
</dbReference>
<dbReference type="AlphaFoldDB" id="A0A2T0TGB9"/>
<organism evidence="5 6">
    <name type="scientific">Umezawaea tangerina</name>
    <dbReference type="NCBI Taxonomy" id="84725"/>
    <lineage>
        <taxon>Bacteria</taxon>
        <taxon>Bacillati</taxon>
        <taxon>Actinomycetota</taxon>
        <taxon>Actinomycetes</taxon>
        <taxon>Pseudonocardiales</taxon>
        <taxon>Pseudonocardiaceae</taxon>
        <taxon>Umezawaea</taxon>
    </lineage>
</organism>
<dbReference type="GO" id="GO:0030246">
    <property type="term" value="F:carbohydrate binding"/>
    <property type="evidence" value="ECO:0007669"/>
    <property type="project" value="TreeGrafter"/>
</dbReference>
<dbReference type="RefSeq" id="WP_106186311.1">
    <property type="nucleotide sequence ID" value="NZ_PVTF01000002.1"/>
</dbReference>
<dbReference type="InterPro" id="IPR028082">
    <property type="entry name" value="Peripla_BP_I"/>
</dbReference>
<feature type="signal peptide" evidence="3">
    <location>
        <begin position="1"/>
        <end position="27"/>
    </location>
</feature>
<evidence type="ECO:0000313" key="5">
    <source>
        <dbReference type="EMBL" id="PRY44714.1"/>
    </source>
</evidence>
<protein>
    <submittedName>
        <fullName evidence="5">Monosaccharide ABC transporter substrate-binding protein (CUT2 family)</fullName>
    </submittedName>
</protein>
<gene>
    <name evidence="5" type="ORF">CLV43_102279</name>
</gene>
<evidence type="ECO:0000259" key="4">
    <source>
        <dbReference type="Pfam" id="PF13407"/>
    </source>
</evidence>
<dbReference type="Proteomes" id="UP000239494">
    <property type="component" value="Unassembled WGS sequence"/>
</dbReference>
<keyword evidence="6" id="KW-1185">Reference proteome</keyword>
<dbReference type="EMBL" id="PVTF01000002">
    <property type="protein sequence ID" value="PRY44714.1"/>
    <property type="molecule type" value="Genomic_DNA"/>
</dbReference>
<feature type="chain" id="PRO_5039463705" evidence="3">
    <location>
        <begin position="28"/>
        <end position="374"/>
    </location>
</feature>
<comment type="caution">
    <text evidence="5">The sequence shown here is derived from an EMBL/GenBank/DDBJ whole genome shotgun (WGS) entry which is preliminary data.</text>
</comment>
<proteinExistence type="inferred from homology"/>
<keyword evidence="3" id="KW-0732">Signal</keyword>
<evidence type="ECO:0000313" key="6">
    <source>
        <dbReference type="Proteomes" id="UP000239494"/>
    </source>
</evidence>
<accession>A0A2T0TGB9</accession>
<dbReference type="Gene3D" id="3.40.50.2300">
    <property type="match status" value="2"/>
</dbReference>
<dbReference type="PROSITE" id="PS51257">
    <property type="entry name" value="PROKAR_LIPOPROTEIN"/>
    <property type="match status" value="1"/>
</dbReference>
<sequence length="374" mass="38116">MIWSRVRTTATAIGAVTILLLAGCTSAADDATRDAGAATADLEGTTEFNDAKLGELAGAVETALKGKDVGAVRVAMVINSPSAYWAEGRTGMENAARKLGVKADFQAPAGGDLNTQLSILDTLRADKVDGYTVSAVDPAAVRGPVGAAQDAGIGVVAIDSPLTGTPKPTVYLGTPNTEAGRQAGEAMRKLLGGSGKVAILTGSLTAANATQRIAGFTKALQGSGIEIVDTLNDDADPSKALSNAQTALQANPDLTGIYTVWSYDGPAAGQAVKAAGKSGKVKVVADDAEPKTVGFVRDGTVQAMVLQRPYQQGYLGVYLLAAMKVLGEEATAALLKPYLEDQDGATTLSSGIGLVTAKNLSTYLDDLKKLGVTS</sequence>
<dbReference type="PANTHER" id="PTHR30036:SF7">
    <property type="entry name" value="ABC TRANSPORTER PERIPLASMIC-BINDING PROTEIN YPHF"/>
    <property type="match status" value="1"/>
</dbReference>
<evidence type="ECO:0000256" key="1">
    <source>
        <dbReference type="ARBA" id="ARBA00004196"/>
    </source>
</evidence>
<evidence type="ECO:0000256" key="2">
    <source>
        <dbReference type="ARBA" id="ARBA00007639"/>
    </source>
</evidence>
<evidence type="ECO:0000256" key="3">
    <source>
        <dbReference type="SAM" id="SignalP"/>
    </source>
</evidence>
<feature type="domain" description="Periplasmic binding protein" evidence="4">
    <location>
        <begin position="79"/>
        <end position="323"/>
    </location>
</feature>
<comment type="similarity">
    <text evidence="2">Belongs to the bacterial solute-binding protein 2 family.</text>
</comment>
<dbReference type="InterPro" id="IPR050555">
    <property type="entry name" value="Bact_Solute-Bind_Prot2"/>
</dbReference>
<name>A0A2T0TGB9_9PSEU</name>
<dbReference type="Pfam" id="PF13407">
    <property type="entry name" value="Peripla_BP_4"/>
    <property type="match status" value="1"/>
</dbReference>
<dbReference type="InterPro" id="IPR025997">
    <property type="entry name" value="SBP_2_dom"/>
</dbReference>
<dbReference type="GO" id="GO:0030288">
    <property type="term" value="C:outer membrane-bounded periplasmic space"/>
    <property type="evidence" value="ECO:0007669"/>
    <property type="project" value="TreeGrafter"/>
</dbReference>
<comment type="subcellular location">
    <subcellularLocation>
        <location evidence="1">Cell envelope</location>
    </subcellularLocation>
</comment>
<reference evidence="5 6" key="1">
    <citation type="submission" date="2018-03" db="EMBL/GenBank/DDBJ databases">
        <title>Genomic Encyclopedia of Archaeal and Bacterial Type Strains, Phase II (KMG-II): from individual species to whole genera.</title>
        <authorList>
            <person name="Goeker M."/>
        </authorList>
    </citation>
    <scope>NUCLEOTIDE SEQUENCE [LARGE SCALE GENOMIC DNA]</scope>
    <source>
        <strain evidence="5 6">DSM 44720</strain>
    </source>
</reference>
<dbReference type="OrthoDB" id="7322203at2"/>
<dbReference type="PANTHER" id="PTHR30036">
    <property type="entry name" value="D-XYLOSE-BINDING PERIPLASMIC PROTEIN"/>
    <property type="match status" value="1"/>
</dbReference>